<dbReference type="Gene3D" id="3.40.50.2300">
    <property type="match status" value="1"/>
</dbReference>
<name>A0A174B3H3_9FIRM</name>
<dbReference type="SUPFAM" id="SSF47384">
    <property type="entry name" value="Homodimeric domain of signal transducing histidine kinase"/>
    <property type="match status" value="1"/>
</dbReference>
<accession>A0A174B3H3</accession>
<evidence type="ECO:0000313" key="15">
    <source>
        <dbReference type="EMBL" id="CUN95641.1"/>
    </source>
</evidence>
<evidence type="ECO:0000256" key="5">
    <source>
        <dbReference type="ARBA" id="ARBA00022553"/>
    </source>
</evidence>
<dbReference type="CDD" id="cd17546">
    <property type="entry name" value="REC_hyHK_CKI1_RcsC-like"/>
    <property type="match status" value="1"/>
</dbReference>
<dbReference type="Proteomes" id="UP000095544">
    <property type="component" value="Unassembled WGS sequence"/>
</dbReference>
<evidence type="ECO:0000256" key="10">
    <source>
        <dbReference type="ARBA" id="ARBA00074306"/>
    </source>
</evidence>
<dbReference type="InterPro" id="IPR003661">
    <property type="entry name" value="HisK_dim/P_dom"/>
</dbReference>
<sequence>MSDHFKNIEKVQELLQGAQTGLWAIELDEGKPPRMYADRAMLELLGFEREPSPEECYDVWFGRIDSGYYPMVYDAVERISANERAEVQYPWLHPVWGQIYVRCGGVRDWSYKDGVCLIGYHQNITNTVMLKQEYDTVIRTLNENYRGIYLCNIIDKTYKSVQMNQLDIHSEVLPEYEGFFRRYAEEEVAQQSRELFMHAVAADSIRGKLSEGGAGPEAFYRNKEGKWCRVRVLPLKGYTAKYPWVLVTLEDQAGEVEKRLNEAVSQEAVSRMYRLVVSVDLKKTEYNCVHYSGEMLKLSKQGQFTELYGQIAQRMPSEDRRELDRIFRIENYRKYGTLEGTFRMFDSHGVLHYYAYYSACIRRDFEERILMTVRNVDDRQEQQRREAVLANLCSCYYSIYLFDLEQNTEEAIWQEDIIREKEFPKGRMDFYYDKFVQNYVCPEDREKMKKAGDKAFLQKTLSEKHPVYDIDFRRIYPDGTKWVRSRFSIAEIRDGEVTKVVFANMGIHEQKLQEIREEELNRQALMAAYEKAKNANEAKSSFLAQMSHDIRTPMNAIMGMTSIAYGQLEHPDKVKDSLDKIGSASRHLLELINQILDMAKIEKGSLELEEAPFILSSMLSELVSIMRGEAQAKNQEMRLEISDLVHDSLIGDAGRLRQVLMNLISNSVKYTPEHGKIHITLREVSSGTPGAGSFVFTVEDNGIGMSPDFVERIFVPFNREDDVRARNIQGTGLGMPIAQEIINAMRGNIQVESQKGKGSRFVVTLTLKTAESENDARKAVREEAAWVSKTEDQVPPGTLRGQRLMLVEDNELNMEIAKTILEESGMAVDSAENGEKALQMFVCSEPGTYQAILMDLQMPVMDGYTAAREIRKSRHPQAAGIPIIALTANAFAEDIAKAQAAGMDDHIPKPIDFSRLFGVLEKYVGREQN</sequence>
<evidence type="ECO:0000259" key="14">
    <source>
        <dbReference type="PROSITE" id="PS50110"/>
    </source>
</evidence>
<evidence type="ECO:0000256" key="12">
    <source>
        <dbReference type="SAM" id="Coils"/>
    </source>
</evidence>
<dbReference type="AlphaFoldDB" id="A0A174B3H3"/>
<evidence type="ECO:0000256" key="6">
    <source>
        <dbReference type="ARBA" id="ARBA00022679"/>
    </source>
</evidence>
<dbReference type="InterPro" id="IPR001789">
    <property type="entry name" value="Sig_transdc_resp-reg_receiver"/>
</dbReference>
<dbReference type="PROSITE" id="PS50109">
    <property type="entry name" value="HIS_KIN"/>
    <property type="match status" value="1"/>
</dbReference>
<dbReference type="InterPro" id="IPR011006">
    <property type="entry name" value="CheY-like_superfamily"/>
</dbReference>
<dbReference type="PRINTS" id="PR00344">
    <property type="entry name" value="BCTRLSENSOR"/>
</dbReference>
<evidence type="ECO:0000256" key="3">
    <source>
        <dbReference type="ARBA" id="ARBA00012438"/>
    </source>
</evidence>
<dbReference type="InterPro" id="IPR003594">
    <property type="entry name" value="HATPase_dom"/>
</dbReference>
<comment type="similarity">
    <text evidence="2">In the N-terminal section; belongs to the phytochrome family.</text>
</comment>
<feature type="domain" description="Response regulatory" evidence="14">
    <location>
        <begin position="803"/>
        <end position="924"/>
    </location>
</feature>
<feature type="coiled-coil region" evidence="12">
    <location>
        <begin position="508"/>
        <end position="535"/>
    </location>
</feature>
<dbReference type="OrthoDB" id="9814390at2"/>
<dbReference type="RefSeq" id="WP_055151405.1">
    <property type="nucleotide sequence ID" value="NZ_CYZU01000006.1"/>
</dbReference>
<dbReference type="PANTHER" id="PTHR43047">
    <property type="entry name" value="TWO-COMPONENT HISTIDINE PROTEIN KINASE"/>
    <property type="match status" value="1"/>
</dbReference>
<evidence type="ECO:0000256" key="9">
    <source>
        <dbReference type="ARBA" id="ARBA00024867"/>
    </source>
</evidence>
<dbReference type="Gene3D" id="3.30.565.10">
    <property type="entry name" value="Histidine kinase-like ATPase, C-terminal domain"/>
    <property type="match status" value="1"/>
</dbReference>
<evidence type="ECO:0000256" key="2">
    <source>
        <dbReference type="ARBA" id="ARBA00006402"/>
    </source>
</evidence>
<keyword evidence="12" id="KW-0175">Coiled coil</keyword>
<dbReference type="Pfam" id="PF00072">
    <property type="entry name" value="Response_reg"/>
    <property type="match status" value="1"/>
</dbReference>
<dbReference type="Gene3D" id="1.10.287.130">
    <property type="match status" value="1"/>
</dbReference>
<dbReference type="GO" id="GO:0000155">
    <property type="term" value="F:phosphorelay sensor kinase activity"/>
    <property type="evidence" value="ECO:0007669"/>
    <property type="project" value="InterPro"/>
</dbReference>
<dbReference type="Pfam" id="PF00512">
    <property type="entry name" value="HisKA"/>
    <property type="match status" value="1"/>
</dbReference>
<evidence type="ECO:0000313" key="16">
    <source>
        <dbReference type="Proteomes" id="UP000095544"/>
    </source>
</evidence>
<dbReference type="InterPro" id="IPR005467">
    <property type="entry name" value="His_kinase_dom"/>
</dbReference>
<proteinExistence type="inferred from homology"/>
<keyword evidence="6 15" id="KW-0808">Transferase</keyword>
<feature type="domain" description="Histidine kinase" evidence="13">
    <location>
        <begin position="545"/>
        <end position="769"/>
    </location>
</feature>
<reference evidence="15 16" key="1">
    <citation type="submission" date="2015-09" db="EMBL/GenBank/DDBJ databases">
        <authorList>
            <consortium name="Pathogen Informatics"/>
        </authorList>
    </citation>
    <scope>NUCLEOTIDE SEQUENCE [LARGE SCALE GENOMIC DNA]</scope>
    <source>
        <strain evidence="15 16">2789STDY5834876</strain>
    </source>
</reference>
<dbReference type="EC" id="2.7.13.3" evidence="3"/>
<dbReference type="FunFam" id="3.30.565.10:FF:000010">
    <property type="entry name" value="Sensor histidine kinase RcsC"/>
    <property type="match status" value="1"/>
</dbReference>
<organism evidence="15 16">
    <name type="scientific">Faecalicatena contorta</name>
    <dbReference type="NCBI Taxonomy" id="39482"/>
    <lineage>
        <taxon>Bacteria</taxon>
        <taxon>Bacillati</taxon>
        <taxon>Bacillota</taxon>
        <taxon>Clostridia</taxon>
        <taxon>Lachnospirales</taxon>
        <taxon>Lachnospiraceae</taxon>
        <taxon>Faecalicatena</taxon>
    </lineage>
</organism>
<dbReference type="Gene3D" id="3.30.450.20">
    <property type="entry name" value="PAS domain"/>
    <property type="match status" value="2"/>
</dbReference>
<dbReference type="InterPro" id="IPR036097">
    <property type="entry name" value="HisK_dim/P_sf"/>
</dbReference>
<comment type="catalytic activity">
    <reaction evidence="1">
        <text>ATP + protein L-histidine = ADP + protein N-phospho-L-histidine.</text>
        <dbReference type="EC" id="2.7.13.3"/>
    </reaction>
</comment>
<dbReference type="STRING" id="39482.ERS852491_00907"/>
<dbReference type="InterPro" id="IPR004358">
    <property type="entry name" value="Sig_transdc_His_kin-like_C"/>
</dbReference>
<gene>
    <name evidence="15" type="primary">arcB_1</name>
    <name evidence="15" type="ORF">ERS852491_00907</name>
</gene>
<evidence type="ECO:0000256" key="11">
    <source>
        <dbReference type="PROSITE-ProRule" id="PRU00169"/>
    </source>
</evidence>
<evidence type="ECO:0000256" key="7">
    <source>
        <dbReference type="ARBA" id="ARBA00022777"/>
    </source>
</evidence>
<keyword evidence="8" id="KW-0902">Two-component regulatory system</keyword>
<dbReference type="PROSITE" id="PS50110">
    <property type="entry name" value="RESPONSE_REGULATORY"/>
    <property type="match status" value="1"/>
</dbReference>
<dbReference type="SUPFAM" id="SSF55874">
    <property type="entry name" value="ATPase domain of HSP90 chaperone/DNA topoisomerase II/histidine kinase"/>
    <property type="match status" value="1"/>
</dbReference>
<evidence type="ECO:0000256" key="1">
    <source>
        <dbReference type="ARBA" id="ARBA00000085"/>
    </source>
</evidence>
<dbReference type="Pfam" id="PF02518">
    <property type="entry name" value="HATPase_c"/>
    <property type="match status" value="1"/>
</dbReference>
<dbReference type="EMBL" id="CYZU01000006">
    <property type="protein sequence ID" value="CUN95641.1"/>
    <property type="molecule type" value="Genomic_DNA"/>
</dbReference>
<keyword evidence="7" id="KW-0418">Kinase</keyword>
<feature type="modified residue" description="4-aspartylphosphate" evidence="11">
    <location>
        <position position="855"/>
    </location>
</feature>
<evidence type="ECO:0000259" key="13">
    <source>
        <dbReference type="PROSITE" id="PS50109"/>
    </source>
</evidence>
<comment type="function">
    <text evidence="9">May play the central regulatory role in sporulation. It may be an element of the effector pathway responsible for the activation of sporulation genes in response to nutritional stress. Spo0A may act in concert with spo0H (a sigma factor) to control the expression of some genes that are critical to the sporulation process.</text>
</comment>
<evidence type="ECO:0000256" key="8">
    <source>
        <dbReference type="ARBA" id="ARBA00023012"/>
    </source>
</evidence>
<dbReference type="InterPro" id="IPR036890">
    <property type="entry name" value="HATPase_C_sf"/>
</dbReference>
<protein>
    <recommendedName>
        <fullName evidence="10">Circadian input-output histidine kinase CikA</fullName>
        <ecNumber evidence="3">2.7.13.3</ecNumber>
    </recommendedName>
    <alternativeName>
        <fullName evidence="4">Stage 0 sporulation protein A homolog</fullName>
    </alternativeName>
</protein>
<dbReference type="SUPFAM" id="SSF52172">
    <property type="entry name" value="CheY-like"/>
    <property type="match status" value="1"/>
</dbReference>
<dbReference type="SMART" id="SM00448">
    <property type="entry name" value="REC"/>
    <property type="match status" value="1"/>
</dbReference>
<dbReference type="CDD" id="cd00082">
    <property type="entry name" value="HisKA"/>
    <property type="match status" value="1"/>
</dbReference>
<dbReference type="SMART" id="SM00387">
    <property type="entry name" value="HATPase_c"/>
    <property type="match status" value="1"/>
</dbReference>
<keyword evidence="5 11" id="KW-0597">Phosphoprotein</keyword>
<dbReference type="SMART" id="SM00388">
    <property type="entry name" value="HisKA"/>
    <property type="match status" value="1"/>
</dbReference>
<evidence type="ECO:0000256" key="4">
    <source>
        <dbReference type="ARBA" id="ARBA00018672"/>
    </source>
</evidence>